<proteinExistence type="predicted"/>
<gene>
    <name evidence="1" type="ORF">GCM10007368_04520</name>
</gene>
<evidence type="ECO:0000313" key="1">
    <source>
        <dbReference type="EMBL" id="GGI05111.1"/>
    </source>
</evidence>
<reference evidence="2" key="1">
    <citation type="journal article" date="2019" name="Int. J. Syst. Evol. Microbiol.">
        <title>The Global Catalogue of Microorganisms (GCM) 10K type strain sequencing project: providing services to taxonomists for standard genome sequencing and annotation.</title>
        <authorList>
            <consortium name="The Broad Institute Genomics Platform"/>
            <consortium name="The Broad Institute Genome Sequencing Center for Infectious Disease"/>
            <person name="Wu L."/>
            <person name="Ma J."/>
        </authorList>
    </citation>
    <scope>NUCLEOTIDE SEQUENCE [LARGE SCALE GENOMIC DNA]</scope>
    <source>
        <strain evidence="2">CCM 8653</strain>
    </source>
</reference>
<dbReference type="EMBL" id="BMDG01000002">
    <property type="protein sequence ID" value="GGI05111.1"/>
    <property type="molecule type" value="Genomic_DNA"/>
</dbReference>
<dbReference type="Proteomes" id="UP000632535">
    <property type="component" value="Unassembled WGS sequence"/>
</dbReference>
<name>A0ABQ2B0T4_9MICO</name>
<organism evidence="1 2">
    <name type="scientific">Isoptericola cucumis</name>
    <dbReference type="NCBI Taxonomy" id="1776856"/>
    <lineage>
        <taxon>Bacteria</taxon>
        <taxon>Bacillati</taxon>
        <taxon>Actinomycetota</taxon>
        <taxon>Actinomycetes</taxon>
        <taxon>Micrococcales</taxon>
        <taxon>Promicromonosporaceae</taxon>
        <taxon>Isoptericola</taxon>
    </lineage>
</organism>
<evidence type="ECO:0000313" key="2">
    <source>
        <dbReference type="Proteomes" id="UP000632535"/>
    </source>
</evidence>
<accession>A0ABQ2B0T4</accession>
<protein>
    <submittedName>
        <fullName evidence="1">Uncharacterized protein</fullName>
    </submittedName>
</protein>
<keyword evidence="2" id="KW-1185">Reference proteome</keyword>
<sequence>MDVCGAPTRMLAWRGTASTRSVHRLRRQYARARVRRRFLSIVRLYRPGRPEPDVLSEGGSMLPG</sequence>
<comment type="caution">
    <text evidence="1">The sequence shown here is derived from an EMBL/GenBank/DDBJ whole genome shotgun (WGS) entry which is preliminary data.</text>
</comment>